<gene>
    <name evidence="1" type="ORF">PCASD_09413</name>
</gene>
<proteinExistence type="predicted"/>
<protein>
    <recommendedName>
        <fullName evidence="3">U1-type domain-containing protein</fullName>
    </recommendedName>
</protein>
<reference evidence="1 2" key="1">
    <citation type="submission" date="2017-11" db="EMBL/GenBank/DDBJ databases">
        <title>De novo assembly and phasing of dikaryotic genomes from two isolates of Puccinia coronata f. sp. avenae, the causal agent of oat crown rust.</title>
        <authorList>
            <person name="Miller M.E."/>
            <person name="Zhang Y."/>
            <person name="Omidvar V."/>
            <person name="Sperschneider J."/>
            <person name="Schwessinger B."/>
            <person name="Raley C."/>
            <person name="Palmer J.M."/>
            <person name="Garnica D."/>
            <person name="Upadhyaya N."/>
            <person name="Rathjen J."/>
            <person name="Taylor J.M."/>
            <person name="Park R.F."/>
            <person name="Dodds P.N."/>
            <person name="Hirsch C.D."/>
            <person name="Kianian S.F."/>
            <person name="Figueroa M."/>
        </authorList>
    </citation>
    <scope>NUCLEOTIDE SEQUENCE [LARGE SCALE GENOMIC DNA]</scope>
    <source>
        <strain evidence="1">12SD80</strain>
    </source>
</reference>
<dbReference type="PANTHER" id="PTHR31912:SF34">
    <property type="entry name" value="NOTOCHORD-RELATED PROTEIN"/>
    <property type="match status" value="1"/>
</dbReference>
<evidence type="ECO:0000313" key="1">
    <source>
        <dbReference type="EMBL" id="PLW37264.1"/>
    </source>
</evidence>
<accession>A0A2N5UHN8</accession>
<dbReference type="PANTHER" id="PTHR31912">
    <property type="entry name" value="IP13529P"/>
    <property type="match status" value="1"/>
</dbReference>
<comment type="caution">
    <text evidence="1">The sequence shown here is derived from an EMBL/GenBank/DDBJ whole genome shotgun (WGS) entry which is preliminary data.</text>
</comment>
<evidence type="ECO:0000313" key="2">
    <source>
        <dbReference type="Proteomes" id="UP000235392"/>
    </source>
</evidence>
<evidence type="ECO:0008006" key="3">
    <source>
        <dbReference type="Google" id="ProtNLM"/>
    </source>
</evidence>
<organism evidence="1 2">
    <name type="scientific">Puccinia coronata f. sp. avenae</name>
    <dbReference type="NCBI Taxonomy" id="200324"/>
    <lineage>
        <taxon>Eukaryota</taxon>
        <taxon>Fungi</taxon>
        <taxon>Dikarya</taxon>
        <taxon>Basidiomycota</taxon>
        <taxon>Pucciniomycotina</taxon>
        <taxon>Pucciniomycetes</taxon>
        <taxon>Pucciniales</taxon>
        <taxon>Pucciniaceae</taxon>
        <taxon>Puccinia</taxon>
    </lineage>
</organism>
<dbReference type="Proteomes" id="UP000235392">
    <property type="component" value="Unassembled WGS sequence"/>
</dbReference>
<dbReference type="EMBL" id="PGCI01000145">
    <property type="protein sequence ID" value="PLW37264.1"/>
    <property type="molecule type" value="Genomic_DNA"/>
</dbReference>
<dbReference type="AlphaFoldDB" id="A0A2N5UHN8"/>
<name>A0A2N5UHN8_9BASI</name>
<sequence>MSRRRETTPDYFQSRVRARDGRTVYTCTLCDNVDIYSYRHHATGLRHQTNLREHHERLAREQRQRIEMENEGELNVDQGIVGGEDTSAENSPYNLQDDLDAISAAFAGIVEPNPTAGNTDEEFGFEDFVNAKLEEILCQEDDAMYGGKPKEVVQEDPVERSRWFPFKNKMELVGSLLIGHTHSMISRAIYNKVRAVMLICEIQLPAWSTIRRFDGVKDTPIEILHVVLLGFVKYLARDLHDNLTELQKEEAIGCLNSFNTQHLKIPPINAKALLTHIKILVGKEFKISIQAAPFVFFKFLSAKRKALWTALCQLVPYIFITKIDNMDEYLLRLKSYIKKFIYHAMKATAQWANKPKFHHLLHLPQSIL</sequence>